<proteinExistence type="predicted"/>
<gene>
    <name evidence="3" type="ORF">KDK92_00940</name>
</gene>
<comment type="caution">
    <text evidence="3">The sequence shown here is derived from an EMBL/GenBank/DDBJ whole genome shotgun (WGS) entry which is preliminary data.</text>
</comment>
<reference evidence="3" key="1">
    <citation type="journal article" date="2021" name="mSystems">
        <title>Bacteria and Archaea Synergistically Convert Glycine Betaine to Biogenic Methane in the Formosa Cold Seep of the South China Sea.</title>
        <authorList>
            <person name="Li L."/>
            <person name="Zhang W."/>
            <person name="Zhang S."/>
            <person name="Song L."/>
            <person name="Sun Q."/>
            <person name="Zhang H."/>
            <person name="Xiang H."/>
            <person name="Dong X."/>
        </authorList>
    </citation>
    <scope>NUCLEOTIDE SEQUENCE</scope>
    <source>
        <strain evidence="3">ZWT</strain>
    </source>
</reference>
<dbReference type="AlphaFoldDB" id="A0A9J6NYR2"/>
<evidence type="ECO:0000313" key="3">
    <source>
        <dbReference type="EMBL" id="MCM1988288.1"/>
    </source>
</evidence>
<feature type="domain" description="TRSP" evidence="1">
    <location>
        <begin position="302"/>
        <end position="426"/>
    </location>
</feature>
<feature type="domain" description="Orotate phosphoribosyltransferase-like" evidence="2">
    <location>
        <begin position="38"/>
        <end position="246"/>
    </location>
</feature>
<accession>A0A9J6NYR2</accession>
<dbReference type="InterPro" id="IPR029057">
    <property type="entry name" value="PRTase-like"/>
</dbReference>
<dbReference type="CDD" id="cd06223">
    <property type="entry name" value="PRTases_typeI"/>
    <property type="match status" value="1"/>
</dbReference>
<dbReference type="GO" id="GO:0016757">
    <property type="term" value="F:glycosyltransferase activity"/>
    <property type="evidence" value="ECO:0007669"/>
    <property type="project" value="UniProtKB-KW"/>
</dbReference>
<organism evidence="3 4">
    <name type="scientific">Oceanirhabdus seepicola</name>
    <dbReference type="NCBI Taxonomy" id="2828781"/>
    <lineage>
        <taxon>Bacteria</taxon>
        <taxon>Bacillati</taxon>
        <taxon>Bacillota</taxon>
        <taxon>Clostridia</taxon>
        <taxon>Eubacteriales</taxon>
        <taxon>Clostridiaceae</taxon>
        <taxon>Oceanirhabdus</taxon>
    </lineage>
</organism>
<dbReference type="Pfam" id="PF15609">
    <property type="entry name" value="PRTase_2"/>
    <property type="match status" value="1"/>
</dbReference>
<dbReference type="InterPro" id="IPR041688">
    <property type="entry name" value="PRTase_2"/>
</dbReference>
<dbReference type="EMBL" id="JAGSOJ010000001">
    <property type="protein sequence ID" value="MCM1988288.1"/>
    <property type="molecule type" value="Genomic_DNA"/>
</dbReference>
<keyword evidence="3" id="KW-0328">Glycosyltransferase</keyword>
<dbReference type="Pfam" id="PF12500">
    <property type="entry name" value="TRSP"/>
    <property type="match status" value="1"/>
</dbReference>
<name>A0A9J6NYR2_9CLOT</name>
<dbReference type="PIRSF" id="PIRSF020967">
    <property type="entry name" value="UCP020967"/>
    <property type="match status" value="1"/>
</dbReference>
<dbReference type="InterPro" id="IPR000836">
    <property type="entry name" value="PRTase_dom"/>
</dbReference>
<keyword evidence="3" id="KW-0808">Transferase</keyword>
<evidence type="ECO:0000259" key="2">
    <source>
        <dbReference type="Pfam" id="PF15609"/>
    </source>
</evidence>
<evidence type="ECO:0000313" key="4">
    <source>
        <dbReference type="Proteomes" id="UP001056429"/>
    </source>
</evidence>
<sequence>MEKIIKIYSSGQAKLQKEALEIKLDIKDNKFNIPEDLLFTMSARENKKRAFLFVSRLIGKHIPIKPEVLKITGAILARQWVMDRYNKTYSDIDVLIEGLKELLKNDVFKRDESNELKSNIIKEAVKAANIKISLPKKTLFIGFAETATGLAQGVFNCFENGWYIHTTREIIDNSTPNFVFKEEHSHAVNHMIYAPTKEYFNNFEEIVLIDDEITTGNTARNLIKNLPGESFGVISILDWRDKDKYENNGQNIIFSSLTKGTVKCKKIDEVKGEELLKIKSYPNKHKDIKLKTPLYNENYIKYTGRFGLSYKESLDVEKQCKEHGAILNTYRTKERCLCVGEGEFIYLPCIISSYMGEDVYFQSSTKSPVFPLNKEGYGNKNKVEFNAPNGDKIKNYLYNLPHDFYEDVFFFSERELKEDTKTELANIFSTVGIKNITFVCFSEEGQI</sequence>
<protein>
    <submittedName>
        <fullName evidence="3">Phosphoribosyltransferase family protein</fullName>
    </submittedName>
</protein>
<dbReference type="InterPro" id="IPR011214">
    <property type="entry name" value="UCP020967"/>
</dbReference>
<reference evidence="3" key="2">
    <citation type="submission" date="2021-04" db="EMBL/GenBank/DDBJ databases">
        <authorList>
            <person name="Dong X."/>
        </authorList>
    </citation>
    <scope>NUCLEOTIDE SEQUENCE</scope>
    <source>
        <strain evidence="3">ZWT</strain>
    </source>
</reference>
<dbReference type="SUPFAM" id="SSF53271">
    <property type="entry name" value="PRTase-like"/>
    <property type="match status" value="1"/>
</dbReference>
<dbReference type="RefSeq" id="WP_250857144.1">
    <property type="nucleotide sequence ID" value="NZ_JAGSOJ010000001.1"/>
</dbReference>
<dbReference type="InterPro" id="IPR022537">
    <property type="entry name" value="TRSP_dom"/>
</dbReference>
<dbReference type="Proteomes" id="UP001056429">
    <property type="component" value="Unassembled WGS sequence"/>
</dbReference>
<keyword evidence="4" id="KW-1185">Reference proteome</keyword>
<evidence type="ECO:0000259" key="1">
    <source>
        <dbReference type="Pfam" id="PF12500"/>
    </source>
</evidence>